<sequence length="144" mass="16552">MCLKSSSQSRLHRVVFTETHRSMMGSESSCCCFYCCVKLNTTNCPCRHRNHVSQTTSSEVLNHDWTTITDPDNHREMMTMMTEVKKKTLDEARFSPRVRSDTRVTPAAYLRCRRRQMVFDEKAATISATGCKTEDEEGNGEDQK</sequence>
<organism evidence="1 2">
    <name type="scientific">Solea senegalensis</name>
    <name type="common">Senegalese sole</name>
    <dbReference type="NCBI Taxonomy" id="28829"/>
    <lineage>
        <taxon>Eukaryota</taxon>
        <taxon>Metazoa</taxon>
        <taxon>Chordata</taxon>
        <taxon>Craniata</taxon>
        <taxon>Vertebrata</taxon>
        <taxon>Euteleostomi</taxon>
        <taxon>Actinopterygii</taxon>
        <taxon>Neopterygii</taxon>
        <taxon>Teleostei</taxon>
        <taxon>Neoteleostei</taxon>
        <taxon>Acanthomorphata</taxon>
        <taxon>Carangaria</taxon>
        <taxon>Pleuronectiformes</taxon>
        <taxon>Pleuronectoidei</taxon>
        <taxon>Soleidae</taxon>
        <taxon>Solea</taxon>
    </lineage>
</organism>
<protein>
    <submittedName>
        <fullName evidence="1">Uncharacterized protein</fullName>
    </submittedName>
</protein>
<keyword evidence="2" id="KW-1185">Reference proteome</keyword>
<evidence type="ECO:0000313" key="1">
    <source>
        <dbReference type="EMBL" id="KAG7498737.1"/>
    </source>
</evidence>
<dbReference type="Proteomes" id="UP000693946">
    <property type="component" value="Linkage Group LG21"/>
</dbReference>
<comment type="caution">
    <text evidence="1">The sequence shown here is derived from an EMBL/GenBank/DDBJ whole genome shotgun (WGS) entry which is preliminary data.</text>
</comment>
<proteinExistence type="predicted"/>
<accession>A0AAV6R442</accession>
<reference evidence="1 2" key="1">
    <citation type="journal article" date="2021" name="Sci. Rep.">
        <title>Chromosome anchoring in Senegalese sole (Solea senegalensis) reveals sex-associated markers and genome rearrangements in flatfish.</title>
        <authorList>
            <person name="Guerrero-Cozar I."/>
            <person name="Gomez-Garrido J."/>
            <person name="Berbel C."/>
            <person name="Martinez-Blanch J.F."/>
            <person name="Alioto T."/>
            <person name="Claros M.G."/>
            <person name="Gagnaire P.A."/>
            <person name="Manchado M."/>
        </authorList>
    </citation>
    <scope>NUCLEOTIDE SEQUENCE [LARGE SCALE GENOMIC DNA]</scope>
    <source>
        <strain evidence="1">Sse05_10M</strain>
    </source>
</reference>
<gene>
    <name evidence="1" type="ORF">JOB18_019304</name>
</gene>
<evidence type="ECO:0000313" key="2">
    <source>
        <dbReference type="Proteomes" id="UP000693946"/>
    </source>
</evidence>
<dbReference type="AlphaFoldDB" id="A0AAV6R442"/>
<dbReference type="EMBL" id="JAGKHQ010000014">
    <property type="protein sequence ID" value="KAG7498737.1"/>
    <property type="molecule type" value="Genomic_DNA"/>
</dbReference>
<name>A0AAV6R442_SOLSE</name>